<keyword evidence="6" id="KW-1278">Translocase</keyword>
<evidence type="ECO:0000256" key="1">
    <source>
        <dbReference type="ARBA" id="ARBA00004202"/>
    </source>
</evidence>
<comment type="similarity">
    <text evidence="8">Belongs to the ABC transporter superfamily. Energy-coupling factor EcfA family.</text>
</comment>
<evidence type="ECO:0000313" key="10">
    <source>
        <dbReference type="EMBL" id="NKZ24422.1"/>
    </source>
</evidence>
<evidence type="ECO:0000256" key="2">
    <source>
        <dbReference type="ARBA" id="ARBA00022448"/>
    </source>
</evidence>
<feature type="domain" description="ABC transporter" evidence="9">
    <location>
        <begin position="3"/>
        <end position="246"/>
    </location>
</feature>
<gene>
    <name evidence="10" type="ORF">HF964_06365</name>
</gene>
<proteinExistence type="inferred from homology"/>
<dbReference type="EMBL" id="JAAXPN010000006">
    <property type="protein sequence ID" value="NKZ24422.1"/>
    <property type="molecule type" value="Genomic_DNA"/>
</dbReference>
<dbReference type="SUPFAM" id="SSF52540">
    <property type="entry name" value="P-loop containing nucleoside triphosphate hydrolases"/>
    <property type="match status" value="1"/>
</dbReference>
<dbReference type="SMART" id="SM00382">
    <property type="entry name" value="AAA"/>
    <property type="match status" value="1"/>
</dbReference>
<dbReference type="GO" id="GO:0042626">
    <property type="term" value="F:ATPase-coupled transmembrane transporter activity"/>
    <property type="evidence" value="ECO:0007669"/>
    <property type="project" value="TreeGrafter"/>
</dbReference>
<dbReference type="InterPro" id="IPR050095">
    <property type="entry name" value="ECF_ABC_transporter_ATP-bd"/>
</dbReference>
<accession>A0A7X6S3Y3</accession>
<keyword evidence="4 8" id="KW-0547">Nucleotide-binding</keyword>
<dbReference type="PROSITE" id="PS50893">
    <property type="entry name" value="ABC_TRANSPORTER_2"/>
    <property type="match status" value="1"/>
</dbReference>
<dbReference type="PANTHER" id="PTHR43553:SF27">
    <property type="entry name" value="ENERGY-COUPLING FACTOR TRANSPORTER ATP-BINDING PROTEIN ECFA2"/>
    <property type="match status" value="1"/>
</dbReference>
<dbReference type="PANTHER" id="PTHR43553">
    <property type="entry name" value="HEAVY METAL TRANSPORTER"/>
    <property type="match status" value="1"/>
</dbReference>
<keyword evidence="11" id="KW-1185">Reference proteome</keyword>
<sequence>MAIEFKNVNYVYQAGTPFANSALTNLNFKIQPNAYTALIGHTGSGKSTILQLLDGLIKPTAGQILFDGHVIDNKTPQKDLAKVRQHVGIVFQFPESQLFEQTVLKDVMFGPQNFGKTPMEAQKLAEKALKLVNLPAEYWQKSPFDLSGGQMRRVAIAGVLAIEPQILILDEPTAGLDPVGRKEMMTMFAQLHAKQNLTIILVTHQMEDVAEYADDVLVMAAGKLVKHADPQTIFADEAWLQEQQLDVPHAVMFRNKLVAQGFDLPKNIVNVEQLAKSLQVKLRGDGLNE</sequence>
<dbReference type="Proteomes" id="UP000549765">
    <property type="component" value="Unassembled WGS sequence"/>
</dbReference>
<dbReference type="Pfam" id="PF00005">
    <property type="entry name" value="ABC_tran"/>
    <property type="match status" value="1"/>
</dbReference>
<dbReference type="CDD" id="cd03225">
    <property type="entry name" value="ABC_cobalt_CbiO_domain1"/>
    <property type="match status" value="1"/>
</dbReference>
<dbReference type="InterPro" id="IPR015856">
    <property type="entry name" value="ABC_transpr_CbiO/EcfA_su"/>
</dbReference>
<comment type="subcellular location">
    <subcellularLocation>
        <location evidence="1 8">Cell membrane</location>
        <topology evidence="1 8">Peripheral membrane protein</topology>
    </subcellularLocation>
</comment>
<evidence type="ECO:0000313" key="11">
    <source>
        <dbReference type="Proteomes" id="UP000549765"/>
    </source>
</evidence>
<evidence type="ECO:0000256" key="8">
    <source>
        <dbReference type="RuleBase" id="RU365104"/>
    </source>
</evidence>
<evidence type="ECO:0000256" key="7">
    <source>
        <dbReference type="ARBA" id="ARBA00023136"/>
    </source>
</evidence>
<evidence type="ECO:0000256" key="5">
    <source>
        <dbReference type="ARBA" id="ARBA00022840"/>
    </source>
</evidence>
<evidence type="ECO:0000256" key="6">
    <source>
        <dbReference type="ARBA" id="ARBA00022967"/>
    </source>
</evidence>
<dbReference type="RefSeq" id="WP_168722219.1">
    <property type="nucleotide sequence ID" value="NZ_JAAXPN010000006.1"/>
</dbReference>
<dbReference type="GO" id="GO:0005524">
    <property type="term" value="F:ATP binding"/>
    <property type="evidence" value="ECO:0007669"/>
    <property type="project" value="UniProtKB-UniRule"/>
</dbReference>
<reference evidence="10 11" key="1">
    <citation type="submission" date="2020-04" db="EMBL/GenBank/DDBJ databases">
        <title>MicrobeNet Type strains.</title>
        <authorList>
            <person name="Nicholson A.C."/>
        </authorList>
    </citation>
    <scope>NUCLEOTIDE SEQUENCE [LARGE SCALE GENOMIC DNA]</scope>
    <source>
        <strain evidence="10 11">CCUG 61472</strain>
    </source>
</reference>
<dbReference type="AlphaFoldDB" id="A0A7X6S3Y3"/>
<dbReference type="FunFam" id="3.40.50.300:FF:000224">
    <property type="entry name" value="Energy-coupling factor transporter ATP-binding protein EcfA"/>
    <property type="match status" value="1"/>
</dbReference>
<dbReference type="NCBIfam" id="TIGR04521">
    <property type="entry name" value="ECF_ATPase_2"/>
    <property type="match status" value="1"/>
</dbReference>
<comment type="caution">
    <text evidence="10">The sequence shown here is derived from an EMBL/GenBank/DDBJ whole genome shotgun (WGS) entry which is preliminary data.</text>
</comment>
<dbReference type="InterPro" id="IPR003439">
    <property type="entry name" value="ABC_transporter-like_ATP-bd"/>
</dbReference>
<dbReference type="InterPro" id="IPR003593">
    <property type="entry name" value="AAA+_ATPase"/>
</dbReference>
<keyword evidence="7 8" id="KW-0472">Membrane</keyword>
<dbReference type="InterPro" id="IPR027417">
    <property type="entry name" value="P-loop_NTPase"/>
</dbReference>
<dbReference type="Gene3D" id="3.40.50.300">
    <property type="entry name" value="P-loop containing nucleotide triphosphate hydrolases"/>
    <property type="match status" value="1"/>
</dbReference>
<evidence type="ECO:0000256" key="4">
    <source>
        <dbReference type="ARBA" id="ARBA00022741"/>
    </source>
</evidence>
<protein>
    <recommendedName>
        <fullName evidence="8">Energy-coupling factor transporter ATP-binding protein EcfA2</fullName>
        <ecNumber evidence="8">7.-.-.-</ecNumber>
    </recommendedName>
</protein>
<dbReference type="InterPro" id="IPR030946">
    <property type="entry name" value="EcfA2"/>
</dbReference>
<dbReference type="GO" id="GO:0043190">
    <property type="term" value="C:ATP-binding cassette (ABC) transporter complex"/>
    <property type="evidence" value="ECO:0007669"/>
    <property type="project" value="TreeGrafter"/>
</dbReference>
<keyword evidence="3 8" id="KW-1003">Cell membrane</keyword>
<comment type="subunit">
    <text evidence="8">Forms a stable energy-coupling factor (ECF) transporter complex composed of 2 membrane-embedded substrate-binding proteins (S component), 2 ATP-binding proteins (A component) and 2 transmembrane proteins (T component).</text>
</comment>
<keyword evidence="5 8" id="KW-0067">ATP-binding</keyword>
<dbReference type="PROSITE" id="PS00211">
    <property type="entry name" value="ABC_TRANSPORTER_1"/>
    <property type="match status" value="1"/>
</dbReference>
<evidence type="ECO:0000256" key="3">
    <source>
        <dbReference type="ARBA" id="ARBA00022475"/>
    </source>
</evidence>
<organism evidence="10 11">
    <name type="scientific">Periweissella fabalis</name>
    <dbReference type="NCBI Taxonomy" id="1070421"/>
    <lineage>
        <taxon>Bacteria</taxon>
        <taxon>Bacillati</taxon>
        <taxon>Bacillota</taxon>
        <taxon>Bacilli</taxon>
        <taxon>Lactobacillales</taxon>
        <taxon>Lactobacillaceae</taxon>
        <taxon>Periweissella</taxon>
    </lineage>
</organism>
<comment type="function">
    <text evidence="8">ATP-binding (A) component of a common energy-coupling factor (ECF) ABC-transporter complex.</text>
</comment>
<evidence type="ECO:0000259" key="9">
    <source>
        <dbReference type="PROSITE" id="PS50893"/>
    </source>
</evidence>
<name>A0A7X6S3Y3_9LACO</name>
<dbReference type="EC" id="7.-.-.-" evidence="8"/>
<dbReference type="GO" id="GO:0016887">
    <property type="term" value="F:ATP hydrolysis activity"/>
    <property type="evidence" value="ECO:0007669"/>
    <property type="project" value="InterPro"/>
</dbReference>
<keyword evidence="2 8" id="KW-0813">Transport</keyword>
<dbReference type="InterPro" id="IPR017871">
    <property type="entry name" value="ABC_transporter-like_CS"/>
</dbReference>